<evidence type="ECO:0000256" key="2">
    <source>
        <dbReference type="SAM" id="Phobius"/>
    </source>
</evidence>
<sequence length="790" mass="85335">MRTQTVYTLLLACSCAVLNLCTGIYIVLATSAKSDAEYNEAFWAVSIVGCLFYGFAAIADLISCFNIGERRAWKGTMVLTSLIALGCAGTVLGRAQLSTSTQRNFGSRYCSWRSGTLDSPCKWTGERALLTGFVLWISAGVVQAIYAALCLSRGFVTRRQQPLRTPMRFGIGSGDNSVVVDTPVRQGQTDSPTLSLQERKLPFRYPLARKETEDNDAFTLEKVLAVHEGSSLSHSEHSSGADRALSHHATHSSGRASHLAQGSQSSSKAPASVRFHSARPSHAQSWTSSRPNIASGLSPMPGRGRKGQGEIKLDERQITPQQSPDAPTAGNTPESKRRSSAWDTIGLALGSPSKAIGLIQTQLNNSLRGNAGTHTAHSSTSSSKSKTSKRATTGLRFHLPKHSISNLDIPAVPFHTGDTPELNMSPMTMSTCRADGQIDASSPVPTEPTTSLPGSPVRLHKGPYSSSADLSPQTKPLRPRLKVSPMKYMPDMKMMSAGRSATLPVVIGEPEGSPTLALSKTQTTGFNVSPMSMQRKRSSILDSLKPRLPEGRSLSRASWQVGGNTARQQSPTRGSRRNSRQLSPIRRLKSQQDNGTAGTRRMSDADLAFTEWDTRQVETDPAYLVDMRDSRDISGSLASPLNSPIMLEEASTPRSGGMVLSRGGFFQSPAMNYPMSPGLFDDSGRDEEVDPWHGRDVRVRSDGSIVHKETAAEVYNRPAQKAMPSFAVRSQSMQNFGLGLSSQGEYAATPRRFSQALVHSQQGSPVDVRQVVEAAGIRVSSIAAPERRLH</sequence>
<feature type="region of interest" description="Disordered" evidence="1">
    <location>
        <begin position="367"/>
        <end position="391"/>
    </location>
</feature>
<feature type="compositionally biased region" description="Polar residues" evidence="1">
    <location>
        <begin position="555"/>
        <end position="573"/>
    </location>
</feature>
<keyword evidence="4" id="KW-1185">Reference proteome</keyword>
<dbReference type="EMBL" id="MCFI01000014">
    <property type="protein sequence ID" value="ORY79977.1"/>
    <property type="molecule type" value="Genomic_DNA"/>
</dbReference>
<organism evidence="3 4">
    <name type="scientific">Protomyces lactucae-debilis</name>
    <dbReference type="NCBI Taxonomy" id="2754530"/>
    <lineage>
        <taxon>Eukaryota</taxon>
        <taxon>Fungi</taxon>
        <taxon>Dikarya</taxon>
        <taxon>Ascomycota</taxon>
        <taxon>Taphrinomycotina</taxon>
        <taxon>Taphrinomycetes</taxon>
        <taxon>Taphrinales</taxon>
        <taxon>Protomycetaceae</taxon>
        <taxon>Protomyces</taxon>
    </lineage>
</organism>
<keyword evidence="2" id="KW-1133">Transmembrane helix</keyword>
<evidence type="ECO:0000256" key="1">
    <source>
        <dbReference type="SAM" id="MobiDB-lite"/>
    </source>
</evidence>
<keyword evidence="2" id="KW-0472">Membrane</keyword>
<evidence type="ECO:0000313" key="3">
    <source>
        <dbReference type="EMBL" id="ORY79977.1"/>
    </source>
</evidence>
<dbReference type="Proteomes" id="UP000193685">
    <property type="component" value="Unassembled WGS sequence"/>
</dbReference>
<feature type="transmembrane region" description="Helical" evidence="2">
    <location>
        <begin position="133"/>
        <end position="156"/>
    </location>
</feature>
<feature type="compositionally biased region" description="Polar residues" evidence="1">
    <location>
        <begin position="318"/>
        <end position="333"/>
    </location>
</feature>
<feature type="compositionally biased region" description="Polar residues" evidence="1">
    <location>
        <begin position="251"/>
        <end position="269"/>
    </location>
</feature>
<dbReference type="RefSeq" id="XP_040724111.1">
    <property type="nucleotide sequence ID" value="XM_040872498.1"/>
</dbReference>
<protein>
    <submittedName>
        <fullName evidence="3">Uncharacterized protein</fullName>
    </submittedName>
</protein>
<evidence type="ECO:0000313" key="4">
    <source>
        <dbReference type="Proteomes" id="UP000193685"/>
    </source>
</evidence>
<feature type="compositionally biased region" description="Polar residues" evidence="1">
    <location>
        <begin position="439"/>
        <end position="453"/>
    </location>
</feature>
<dbReference type="GeneID" id="63789097"/>
<feature type="region of interest" description="Disordered" evidence="1">
    <location>
        <begin position="435"/>
        <end position="478"/>
    </location>
</feature>
<comment type="caution">
    <text evidence="3">The sequence shown here is derived from an EMBL/GenBank/DDBJ whole genome shotgun (WGS) entry which is preliminary data.</text>
</comment>
<feature type="transmembrane region" description="Helical" evidence="2">
    <location>
        <begin position="41"/>
        <end position="65"/>
    </location>
</feature>
<feature type="compositionally biased region" description="Basic and acidic residues" evidence="1">
    <location>
        <begin position="307"/>
        <end position="317"/>
    </location>
</feature>
<proteinExistence type="predicted"/>
<dbReference type="OrthoDB" id="10688253at2759"/>
<dbReference type="AlphaFoldDB" id="A0A1Y2F8M4"/>
<accession>A0A1Y2F8M4</accession>
<dbReference type="PROSITE" id="PS51257">
    <property type="entry name" value="PROKAR_LIPOPROTEIN"/>
    <property type="match status" value="1"/>
</dbReference>
<feature type="region of interest" description="Disordered" evidence="1">
    <location>
        <begin position="513"/>
        <end position="602"/>
    </location>
</feature>
<feature type="compositionally biased region" description="Polar residues" evidence="1">
    <location>
        <begin position="282"/>
        <end position="292"/>
    </location>
</feature>
<name>A0A1Y2F8M4_PROLT</name>
<keyword evidence="2" id="KW-0812">Transmembrane</keyword>
<feature type="compositionally biased region" description="Polar residues" evidence="1">
    <location>
        <begin position="516"/>
        <end position="532"/>
    </location>
</feature>
<feature type="compositionally biased region" description="Polar residues" evidence="1">
    <location>
        <begin position="464"/>
        <end position="474"/>
    </location>
</feature>
<reference evidence="3 4" key="1">
    <citation type="submission" date="2016-07" db="EMBL/GenBank/DDBJ databases">
        <title>Pervasive Adenine N6-methylation of Active Genes in Fungi.</title>
        <authorList>
            <consortium name="DOE Joint Genome Institute"/>
            <person name="Mondo S.J."/>
            <person name="Dannebaum R.O."/>
            <person name="Kuo R.C."/>
            <person name="Labutti K."/>
            <person name="Haridas S."/>
            <person name="Kuo A."/>
            <person name="Salamov A."/>
            <person name="Ahrendt S.R."/>
            <person name="Lipzen A."/>
            <person name="Sullivan W."/>
            <person name="Andreopoulos W.B."/>
            <person name="Clum A."/>
            <person name="Lindquist E."/>
            <person name="Daum C."/>
            <person name="Ramamoorthy G.K."/>
            <person name="Gryganskyi A."/>
            <person name="Culley D."/>
            <person name="Magnuson J.K."/>
            <person name="James T.Y."/>
            <person name="O'Malley M.A."/>
            <person name="Stajich J.E."/>
            <person name="Spatafora J.W."/>
            <person name="Visel A."/>
            <person name="Grigoriev I.V."/>
        </authorList>
    </citation>
    <scope>NUCLEOTIDE SEQUENCE [LARGE SCALE GENOMIC DNA]</scope>
    <source>
        <strain evidence="3 4">12-1054</strain>
    </source>
</reference>
<feature type="region of interest" description="Disordered" evidence="1">
    <location>
        <begin position="229"/>
        <end position="341"/>
    </location>
</feature>
<feature type="transmembrane region" description="Helical" evidence="2">
    <location>
        <begin position="7"/>
        <end position="29"/>
    </location>
</feature>
<feature type="compositionally biased region" description="Low complexity" evidence="1">
    <location>
        <begin position="373"/>
        <end position="391"/>
    </location>
</feature>
<gene>
    <name evidence="3" type="ORF">BCR37DRAFT_82604</name>
</gene>